<dbReference type="Gene3D" id="3.20.20.140">
    <property type="entry name" value="Metal-dependent hydrolases"/>
    <property type="match status" value="1"/>
</dbReference>
<accession>A0AAE3FIA7</accession>
<reference evidence="1" key="1">
    <citation type="submission" date="2022-05" db="EMBL/GenBank/DDBJ databases">
        <title>Metagenome Sequencing of an Archaeal-Dominated Microbial Community from a Hot Spring at the Los Azufres Geothermal Field, Mexico.</title>
        <authorList>
            <person name="Marin-Paredes R."/>
            <person name="Martinez-Romero E."/>
            <person name="Servin-Garciduenas L.E."/>
        </authorList>
    </citation>
    <scope>NUCLEOTIDE SEQUENCE</scope>
    <source>
        <strain evidence="1">AZ1-454</strain>
    </source>
</reference>
<name>A0AAE3FIA7_9CREN</name>
<sequence length="180" mass="20724">METCIKNPALFPILKKIGYSEGILEEVNSQSRWRRVTIPFSDPEGFRRRASSFEKNVLVFAKPLNRQALRYALSQERVIAITIDNDNWMLLTRRASLNMIRQQGKLVEVYMSASSGIIFKVIPLAYKWFNVVFSSCASDMTQLWPPLSKVNYLVIHGADEEEAIRWVYDNPSKLLLYASS</sequence>
<dbReference type="InterPro" id="IPR016195">
    <property type="entry name" value="Pol/histidinol_Pase-like"/>
</dbReference>
<evidence type="ECO:0000313" key="1">
    <source>
        <dbReference type="EMBL" id="MCL7343335.1"/>
    </source>
</evidence>
<gene>
    <name evidence="1" type="ORF">TQ35_001955</name>
</gene>
<dbReference type="EMBL" id="JZWS02000001">
    <property type="protein sequence ID" value="MCL7343335.1"/>
    <property type="molecule type" value="Genomic_DNA"/>
</dbReference>
<organism evidence="1">
    <name type="scientific">Candidatus Aramenus sulfurataquae</name>
    <dbReference type="NCBI Taxonomy" id="1326980"/>
    <lineage>
        <taxon>Archaea</taxon>
        <taxon>Thermoproteota</taxon>
        <taxon>Thermoprotei</taxon>
        <taxon>Sulfolobales</taxon>
        <taxon>Sulfolobaceae</taxon>
        <taxon>Candidatus Aramenus</taxon>
    </lineage>
</organism>
<comment type="caution">
    <text evidence="1">The sequence shown here is derived from an EMBL/GenBank/DDBJ whole genome shotgun (WGS) entry which is preliminary data.</text>
</comment>
<protein>
    <submittedName>
        <fullName evidence="1">RNase P subunit p30</fullName>
    </submittedName>
</protein>
<proteinExistence type="predicted"/>
<dbReference type="AlphaFoldDB" id="A0AAE3FIA7"/>
<dbReference type="SUPFAM" id="SSF89550">
    <property type="entry name" value="PHP domain-like"/>
    <property type="match status" value="1"/>
</dbReference>